<keyword evidence="2" id="KW-1133">Transmembrane helix</keyword>
<proteinExistence type="predicted"/>
<feature type="compositionally biased region" description="Basic and acidic residues" evidence="1">
    <location>
        <begin position="1"/>
        <end position="12"/>
    </location>
</feature>
<feature type="transmembrane region" description="Helical" evidence="2">
    <location>
        <begin position="71"/>
        <end position="92"/>
    </location>
</feature>
<name>A0A397VCF8_9GLOM</name>
<dbReference type="AlphaFoldDB" id="A0A397VCF8"/>
<feature type="region of interest" description="Disordered" evidence="1">
    <location>
        <begin position="1"/>
        <end position="30"/>
    </location>
</feature>
<comment type="caution">
    <text evidence="3">The sequence shown here is derived from an EMBL/GenBank/DDBJ whole genome shotgun (WGS) entry which is preliminary data.</text>
</comment>
<keyword evidence="2" id="KW-0812">Transmembrane</keyword>
<dbReference type="EMBL" id="QKWP01000477">
    <property type="protein sequence ID" value="RIB19398.1"/>
    <property type="molecule type" value="Genomic_DNA"/>
</dbReference>
<evidence type="ECO:0000256" key="1">
    <source>
        <dbReference type="SAM" id="MobiDB-lite"/>
    </source>
</evidence>
<organism evidence="3 4">
    <name type="scientific">Gigaspora rosea</name>
    <dbReference type="NCBI Taxonomy" id="44941"/>
    <lineage>
        <taxon>Eukaryota</taxon>
        <taxon>Fungi</taxon>
        <taxon>Fungi incertae sedis</taxon>
        <taxon>Mucoromycota</taxon>
        <taxon>Glomeromycotina</taxon>
        <taxon>Glomeromycetes</taxon>
        <taxon>Diversisporales</taxon>
        <taxon>Gigasporaceae</taxon>
        <taxon>Gigaspora</taxon>
    </lineage>
</organism>
<reference evidence="3 4" key="1">
    <citation type="submission" date="2018-06" db="EMBL/GenBank/DDBJ databases">
        <title>Comparative genomics reveals the genomic features of Rhizophagus irregularis, R. cerebriforme, R. diaphanum and Gigaspora rosea, and their symbiotic lifestyle signature.</title>
        <authorList>
            <person name="Morin E."/>
            <person name="San Clemente H."/>
            <person name="Chen E.C.H."/>
            <person name="De La Providencia I."/>
            <person name="Hainaut M."/>
            <person name="Kuo A."/>
            <person name="Kohler A."/>
            <person name="Murat C."/>
            <person name="Tang N."/>
            <person name="Roy S."/>
            <person name="Loubradou J."/>
            <person name="Henrissat B."/>
            <person name="Grigoriev I.V."/>
            <person name="Corradi N."/>
            <person name="Roux C."/>
            <person name="Martin F.M."/>
        </authorList>
    </citation>
    <scope>NUCLEOTIDE SEQUENCE [LARGE SCALE GENOMIC DNA]</scope>
    <source>
        <strain evidence="3 4">DAOM 194757</strain>
    </source>
</reference>
<keyword evidence="4" id="KW-1185">Reference proteome</keyword>
<protein>
    <submittedName>
        <fullName evidence="3">Uncharacterized protein</fullName>
    </submittedName>
</protein>
<evidence type="ECO:0000313" key="3">
    <source>
        <dbReference type="EMBL" id="RIB19398.1"/>
    </source>
</evidence>
<dbReference type="Proteomes" id="UP000266673">
    <property type="component" value="Unassembled WGS sequence"/>
</dbReference>
<evidence type="ECO:0000313" key="4">
    <source>
        <dbReference type="Proteomes" id="UP000266673"/>
    </source>
</evidence>
<sequence>MTIKAKIKDKPKGPAGEDTNTNNLKNDEGLDNTDCHYTGPELNKCREFVHYQKSIAWVMLKVPKQKIKRKILLECVIVDSLVIVKVPIRVILMELIPLEISMKKIGTLKRANITYKKLTYSFVKQDQEKVHEFIKETKPLLENSPFLVLYECSWAFWVFFSNFFNFFEGVVGKGRVSL</sequence>
<evidence type="ECO:0000256" key="2">
    <source>
        <dbReference type="SAM" id="Phobius"/>
    </source>
</evidence>
<accession>A0A397VCF8</accession>
<gene>
    <name evidence="3" type="ORF">C2G38_2036094</name>
</gene>
<feature type="transmembrane region" description="Helical" evidence="2">
    <location>
        <begin position="147"/>
        <end position="167"/>
    </location>
</feature>
<keyword evidence="2" id="KW-0472">Membrane</keyword>